<name>A0A0C9TVY5_SPHS4</name>
<keyword evidence="3" id="KW-1185">Reference proteome</keyword>
<dbReference type="Proteomes" id="UP000054279">
    <property type="component" value="Unassembled WGS sequence"/>
</dbReference>
<protein>
    <submittedName>
        <fullName evidence="2">Uncharacterized protein</fullName>
    </submittedName>
</protein>
<dbReference type="EMBL" id="KN837199">
    <property type="protein sequence ID" value="KIJ34498.1"/>
    <property type="molecule type" value="Genomic_DNA"/>
</dbReference>
<dbReference type="HOGENOM" id="CLU_2122621_0_0_1"/>
<feature type="region of interest" description="Disordered" evidence="1">
    <location>
        <begin position="33"/>
        <end position="52"/>
    </location>
</feature>
<organism evidence="2 3">
    <name type="scientific">Sphaerobolus stellatus (strain SS14)</name>
    <dbReference type="NCBI Taxonomy" id="990650"/>
    <lineage>
        <taxon>Eukaryota</taxon>
        <taxon>Fungi</taxon>
        <taxon>Dikarya</taxon>
        <taxon>Basidiomycota</taxon>
        <taxon>Agaricomycotina</taxon>
        <taxon>Agaricomycetes</taxon>
        <taxon>Phallomycetidae</taxon>
        <taxon>Geastrales</taxon>
        <taxon>Sphaerobolaceae</taxon>
        <taxon>Sphaerobolus</taxon>
    </lineage>
</organism>
<feature type="compositionally biased region" description="Gly residues" evidence="1">
    <location>
        <begin position="83"/>
        <end position="92"/>
    </location>
</feature>
<feature type="region of interest" description="Disordered" evidence="1">
    <location>
        <begin position="61"/>
        <end position="92"/>
    </location>
</feature>
<evidence type="ECO:0000313" key="3">
    <source>
        <dbReference type="Proteomes" id="UP000054279"/>
    </source>
</evidence>
<gene>
    <name evidence="2" type="ORF">M422DRAFT_263467</name>
</gene>
<dbReference type="AlphaFoldDB" id="A0A0C9TVY5"/>
<evidence type="ECO:0000256" key="1">
    <source>
        <dbReference type="SAM" id="MobiDB-lite"/>
    </source>
</evidence>
<evidence type="ECO:0000313" key="2">
    <source>
        <dbReference type="EMBL" id="KIJ34498.1"/>
    </source>
</evidence>
<reference evidence="2 3" key="1">
    <citation type="submission" date="2014-06" db="EMBL/GenBank/DDBJ databases">
        <title>Evolutionary Origins and Diversification of the Mycorrhizal Mutualists.</title>
        <authorList>
            <consortium name="DOE Joint Genome Institute"/>
            <consortium name="Mycorrhizal Genomics Consortium"/>
            <person name="Kohler A."/>
            <person name="Kuo A."/>
            <person name="Nagy L.G."/>
            <person name="Floudas D."/>
            <person name="Copeland A."/>
            <person name="Barry K.W."/>
            <person name="Cichocki N."/>
            <person name="Veneault-Fourrey C."/>
            <person name="LaButti K."/>
            <person name="Lindquist E.A."/>
            <person name="Lipzen A."/>
            <person name="Lundell T."/>
            <person name="Morin E."/>
            <person name="Murat C."/>
            <person name="Riley R."/>
            <person name="Ohm R."/>
            <person name="Sun H."/>
            <person name="Tunlid A."/>
            <person name="Henrissat B."/>
            <person name="Grigoriev I.V."/>
            <person name="Hibbett D.S."/>
            <person name="Martin F."/>
        </authorList>
    </citation>
    <scope>NUCLEOTIDE SEQUENCE [LARGE SCALE GENOMIC DNA]</scope>
    <source>
        <strain evidence="2 3">SS14</strain>
    </source>
</reference>
<sequence>MAAAAEKQPAFKEAMRKWGVGVNWAKNLNLRKGSSGSASTVGDGKSGIHQKHRGEIMAMGLEASSDGKEKDGKEEHNGDKETGGGGGMGSTVGIGKMESVFSDLLIFRRLYRDK</sequence>
<accession>A0A0C9TVY5</accession>
<proteinExistence type="predicted"/>
<feature type="compositionally biased region" description="Basic and acidic residues" evidence="1">
    <location>
        <begin position="65"/>
        <end position="82"/>
    </location>
</feature>